<reference evidence="4" key="1">
    <citation type="submission" date="2018-01" db="EMBL/GenBank/DDBJ databases">
        <authorList>
            <person name="Clerissi C."/>
        </authorList>
    </citation>
    <scope>NUCLEOTIDE SEQUENCE</scope>
    <source>
        <strain evidence="4">Cupriavidus oxalaticus LMG 2235</strain>
    </source>
</reference>
<dbReference type="EMBL" id="CP069811">
    <property type="protein sequence ID" value="QRQ91718.1"/>
    <property type="molecule type" value="Genomic_DNA"/>
</dbReference>
<evidence type="ECO:0000313" key="5">
    <source>
        <dbReference type="EMBL" id="SPC17916.1"/>
    </source>
</evidence>
<dbReference type="PANTHER" id="PTHR34606">
    <property type="entry name" value="BON DOMAIN-CONTAINING PROTEIN"/>
    <property type="match status" value="1"/>
</dbReference>
<dbReference type="InterPro" id="IPR051686">
    <property type="entry name" value="Lipoprotein_DolP"/>
</dbReference>
<sequence>MNQGMNRRNEPDYRGGFSDEEVYAGGFGESNFGVYDADRRGGGTSGGKRAGPKGYQRSDERIREDVCERLIECRYPVHDVAVDVASGVVTLTGSVRDRGLKYRIEEIVDDTFGVKEVDNRLRIGAQSGTAPSQGAARPGSTGGGGISGLSTSSVTTEGSSRGSGAVSPDKAGTLASGTDTVGGAKTG</sequence>
<feature type="region of interest" description="Disordered" evidence="1">
    <location>
        <begin position="33"/>
        <end position="59"/>
    </location>
</feature>
<dbReference type="Pfam" id="PF04972">
    <property type="entry name" value="BON"/>
    <property type="match status" value="1"/>
</dbReference>
<dbReference type="RefSeq" id="WP_063239499.1">
    <property type="nucleotide sequence ID" value="NZ_CP069809.1"/>
</dbReference>
<dbReference type="Proteomes" id="UP000623307">
    <property type="component" value="Chromosome 1"/>
</dbReference>
<keyword evidence="7" id="KW-1185">Reference proteome</keyword>
<dbReference type="InterPro" id="IPR007055">
    <property type="entry name" value="BON_dom"/>
</dbReference>
<evidence type="ECO:0000313" key="3">
    <source>
        <dbReference type="EMBL" id="QRQ91718.1"/>
    </source>
</evidence>
<evidence type="ECO:0000313" key="7">
    <source>
        <dbReference type="Proteomes" id="UP000623307"/>
    </source>
</evidence>
<dbReference type="AlphaFoldDB" id="A0A375FN78"/>
<proteinExistence type="predicted"/>
<name>A0A375FN78_9BURK</name>
<evidence type="ECO:0000256" key="1">
    <source>
        <dbReference type="SAM" id="MobiDB-lite"/>
    </source>
</evidence>
<dbReference type="Proteomes" id="UP000256862">
    <property type="component" value="Plasmid CO2235_mp"/>
</dbReference>
<dbReference type="EMBL" id="OGUS01000132">
    <property type="protein sequence ID" value="SPC17916.1"/>
    <property type="molecule type" value="Genomic_DNA"/>
</dbReference>
<dbReference type="EMBL" id="OGUS01000004">
    <property type="protein sequence ID" value="SPC05230.1"/>
    <property type="molecule type" value="Genomic_DNA"/>
</dbReference>
<feature type="region of interest" description="Disordered" evidence="1">
    <location>
        <begin position="1"/>
        <end position="20"/>
    </location>
</feature>
<gene>
    <name evidence="5" type="ORF">CO2235_MP10245</name>
    <name evidence="4" type="ORF">CO2235_U1010184</name>
    <name evidence="3" type="ORF">JTE92_01925</name>
</gene>
<dbReference type="Gene3D" id="3.30.1340.30">
    <property type="match status" value="1"/>
</dbReference>
<feature type="region of interest" description="Disordered" evidence="1">
    <location>
        <begin position="124"/>
        <end position="187"/>
    </location>
</feature>
<organism evidence="4 6">
    <name type="scientific">Cupriavidus oxalaticus</name>
    <dbReference type="NCBI Taxonomy" id="96344"/>
    <lineage>
        <taxon>Bacteria</taxon>
        <taxon>Pseudomonadati</taxon>
        <taxon>Pseudomonadota</taxon>
        <taxon>Betaproteobacteria</taxon>
        <taxon>Burkholderiales</taxon>
        <taxon>Burkholderiaceae</taxon>
        <taxon>Cupriavidus</taxon>
    </lineage>
</organism>
<dbReference type="GeneID" id="303488253"/>
<evidence type="ECO:0000313" key="6">
    <source>
        <dbReference type="Proteomes" id="UP000256862"/>
    </source>
</evidence>
<evidence type="ECO:0000259" key="2">
    <source>
        <dbReference type="PROSITE" id="PS50914"/>
    </source>
</evidence>
<protein>
    <submittedName>
        <fullName evidence="3">BON domain-containing protein</fullName>
    </submittedName>
    <submittedName>
        <fullName evidence="4">RNA-binding domain G/S rich motif</fullName>
    </submittedName>
</protein>
<accession>A0A375FN78</accession>
<feature type="domain" description="BON" evidence="2">
    <location>
        <begin position="58"/>
        <end position="125"/>
    </location>
</feature>
<dbReference type="PANTHER" id="PTHR34606:SF15">
    <property type="entry name" value="BON DOMAIN-CONTAINING PROTEIN"/>
    <property type="match status" value="1"/>
</dbReference>
<dbReference type="OrthoDB" id="8963441at2"/>
<reference evidence="3 7" key="3">
    <citation type="submission" date="2021-02" db="EMBL/GenBank/DDBJ databases">
        <title>Complete Genome Sequence of Cupriavidus oxalaticus Strain Ox1, a Soil Oxalate-Degrading Species.</title>
        <authorList>
            <person name="Palmieri F."/>
            <person name="Udriet P."/>
            <person name="Deuasquier M."/>
            <person name="Beaudoing E."/>
            <person name="Johnson S.L."/>
            <person name="Davenport K.W."/>
            <person name="Chain P.S."/>
            <person name="Bindschedler S."/>
            <person name="Junier P."/>
        </authorList>
    </citation>
    <scope>NUCLEOTIDE SEQUENCE [LARGE SCALE GENOMIC DNA]</scope>
    <source>
        <strain evidence="3 7">Ox1</strain>
    </source>
</reference>
<dbReference type="PROSITE" id="PS50914">
    <property type="entry name" value="BON"/>
    <property type="match status" value="1"/>
</dbReference>
<evidence type="ECO:0000313" key="4">
    <source>
        <dbReference type="EMBL" id="SPC05230.1"/>
    </source>
</evidence>
<reference evidence="6" key="2">
    <citation type="submission" date="2018-01" db="EMBL/GenBank/DDBJ databases">
        <authorList>
            <person name="Gaut B.S."/>
            <person name="Morton B.R."/>
            <person name="Clegg M.T."/>
            <person name="Duvall M.R."/>
        </authorList>
    </citation>
    <scope>NUCLEOTIDE SEQUENCE [LARGE SCALE GENOMIC DNA]</scope>
</reference>